<dbReference type="EC" id="4.6.1.24" evidence="2"/>
<dbReference type="Pfam" id="PF00545">
    <property type="entry name" value="Ribonuclease"/>
    <property type="match status" value="1"/>
</dbReference>
<comment type="catalytic activity">
    <reaction evidence="9">
        <text>[RNA] containing guanosine + H2O = an [RNA fragment]-3'-guanosine-3'-phosphate + a 5'-hydroxy-ribonucleotide-3'-[RNA fragment].</text>
        <dbReference type="EC" id="4.6.1.24"/>
    </reaction>
</comment>
<dbReference type="GO" id="GO:0046589">
    <property type="term" value="F:ribonuclease T1 activity"/>
    <property type="evidence" value="ECO:0007669"/>
    <property type="project" value="UniProtKB-EC"/>
</dbReference>
<evidence type="ECO:0000256" key="7">
    <source>
        <dbReference type="ARBA" id="ARBA00023157"/>
    </source>
</evidence>
<keyword evidence="6" id="KW-0378">Hydrolase</keyword>
<feature type="signal peptide" evidence="10">
    <location>
        <begin position="1"/>
        <end position="20"/>
    </location>
</feature>
<keyword evidence="5" id="KW-0255">Endonuclease</keyword>
<gene>
    <name evidence="11" type="ORF">ASPBRDRAFT_59367</name>
</gene>
<evidence type="ECO:0000256" key="3">
    <source>
        <dbReference type="ARBA" id="ARBA00022722"/>
    </source>
</evidence>
<sequence>MFQLKTILPILPLLISTTLAAPSSNPHANTNTNTITHSASSSDSDSKCVYYCGTHCYWASDISAAQSKGYSLHEEGRTIDDYPHVYHDYEGFDFSVSGTYYEYPILDDYEVYDGGSPGADRVIFNGEDELAGLITHTGAEDYDGFVECEAV</sequence>
<dbReference type="RefSeq" id="XP_067474194.1">
    <property type="nucleotide sequence ID" value="XM_067628049.1"/>
</dbReference>
<accession>A0A1L9U5I5</accession>
<evidence type="ECO:0000313" key="11">
    <source>
        <dbReference type="EMBL" id="OJJ66945.1"/>
    </source>
</evidence>
<dbReference type="InterPro" id="IPR016191">
    <property type="entry name" value="Ribonuclease/ribotoxin"/>
</dbReference>
<proteinExistence type="inferred from homology"/>
<keyword evidence="8" id="KW-0456">Lyase</keyword>
<evidence type="ECO:0000256" key="8">
    <source>
        <dbReference type="ARBA" id="ARBA00023239"/>
    </source>
</evidence>
<evidence type="ECO:0000256" key="9">
    <source>
        <dbReference type="ARBA" id="ARBA00034015"/>
    </source>
</evidence>
<dbReference type="Proteomes" id="UP000184499">
    <property type="component" value="Unassembled WGS sequence"/>
</dbReference>
<evidence type="ECO:0000256" key="10">
    <source>
        <dbReference type="SAM" id="SignalP"/>
    </source>
</evidence>
<keyword evidence="4 10" id="KW-0732">Signal</keyword>
<keyword evidence="12" id="KW-1185">Reference proteome</keyword>
<comment type="similarity">
    <text evidence="1">Belongs to the ribonuclease N1/T1 family.</text>
</comment>
<dbReference type="OMA" id="CYWASDI"/>
<evidence type="ECO:0000256" key="1">
    <source>
        <dbReference type="ARBA" id="ARBA00009006"/>
    </source>
</evidence>
<dbReference type="VEuPathDB" id="FungiDB:ASPBRDRAFT_59367"/>
<dbReference type="PANTHER" id="PTHR42104">
    <property type="entry name" value="EXTRACELLULAR GUANYL-SPECIFIC RIBONUCLEASE RNTA (AFU_ORTHOLOGUE AFUA_4G03230)"/>
    <property type="match status" value="1"/>
</dbReference>
<dbReference type="CDD" id="cd00606">
    <property type="entry name" value="fungal_RNase"/>
    <property type="match status" value="1"/>
</dbReference>
<evidence type="ECO:0000256" key="2">
    <source>
        <dbReference type="ARBA" id="ARBA00012549"/>
    </source>
</evidence>
<keyword evidence="7" id="KW-1015">Disulfide bond</keyword>
<dbReference type="EMBL" id="KV878696">
    <property type="protein sequence ID" value="OJJ66945.1"/>
    <property type="molecule type" value="Genomic_DNA"/>
</dbReference>
<evidence type="ECO:0000256" key="6">
    <source>
        <dbReference type="ARBA" id="ARBA00022801"/>
    </source>
</evidence>
<dbReference type="Gene3D" id="3.10.450.30">
    <property type="entry name" value="Microbial ribonucleases"/>
    <property type="match status" value="1"/>
</dbReference>
<evidence type="ECO:0000256" key="4">
    <source>
        <dbReference type="ARBA" id="ARBA00022729"/>
    </source>
</evidence>
<dbReference type="SUPFAM" id="SSF53933">
    <property type="entry name" value="Microbial ribonucleases"/>
    <property type="match status" value="1"/>
</dbReference>
<dbReference type="GO" id="GO:0003723">
    <property type="term" value="F:RNA binding"/>
    <property type="evidence" value="ECO:0007669"/>
    <property type="project" value="InterPro"/>
</dbReference>
<dbReference type="PIRSF" id="PIRSF037430">
    <property type="entry name" value="RNase_U2"/>
    <property type="match status" value="1"/>
</dbReference>
<evidence type="ECO:0000256" key="5">
    <source>
        <dbReference type="ARBA" id="ARBA00022759"/>
    </source>
</evidence>
<feature type="chain" id="PRO_5012792816" description="ribonuclease T1" evidence="10">
    <location>
        <begin position="21"/>
        <end position="151"/>
    </location>
</feature>
<dbReference type="AlphaFoldDB" id="A0A1L9U5I5"/>
<dbReference type="GO" id="GO:0016787">
    <property type="term" value="F:hydrolase activity"/>
    <property type="evidence" value="ECO:0007669"/>
    <property type="project" value="UniProtKB-KW"/>
</dbReference>
<dbReference type="InterPro" id="IPR048269">
    <property type="entry name" value="RNase_U2"/>
</dbReference>
<evidence type="ECO:0000313" key="12">
    <source>
        <dbReference type="Proteomes" id="UP000184499"/>
    </source>
</evidence>
<name>A0A1L9U5I5_ASPBC</name>
<dbReference type="OrthoDB" id="5425539at2759"/>
<dbReference type="InterPro" id="IPR000026">
    <property type="entry name" value="N1-like"/>
</dbReference>
<keyword evidence="3" id="KW-0540">Nuclease</keyword>
<reference evidence="12" key="1">
    <citation type="journal article" date="2017" name="Genome Biol.">
        <title>Comparative genomics reveals high biological diversity and specific adaptations in the industrially and medically important fungal genus Aspergillus.</title>
        <authorList>
            <person name="de Vries R.P."/>
            <person name="Riley R."/>
            <person name="Wiebenga A."/>
            <person name="Aguilar-Osorio G."/>
            <person name="Amillis S."/>
            <person name="Uchima C.A."/>
            <person name="Anderluh G."/>
            <person name="Asadollahi M."/>
            <person name="Askin M."/>
            <person name="Barry K."/>
            <person name="Battaglia E."/>
            <person name="Bayram O."/>
            <person name="Benocci T."/>
            <person name="Braus-Stromeyer S.A."/>
            <person name="Caldana C."/>
            <person name="Canovas D."/>
            <person name="Cerqueira G.C."/>
            <person name="Chen F."/>
            <person name="Chen W."/>
            <person name="Choi C."/>
            <person name="Clum A."/>
            <person name="Dos Santos R.A."/>
            <person name="Damasio A.R."/>
            <person name="Diallinas G."/>
            <person name="Emri T."/>
            <person name="Fekete E."/>
            <person name="Flipphi M."/>
            <person name="Freyberg S."/>
            <person name="Gallo A."/>
            <person name="Gournas C."/>
            <person name="Habgood R."/>
            <person name="Hainaut M."/>
            <person name="Harispe M.L."/>
            <person name="Henrissat B."/>
            <person name="Hilden K.S."/>
            <person name="Hope R."/>
            <person name="Hossain A."/>
            <person name="Karabika E."/>
            <person name="Karaffa L."/>
            <person name="Karanyi Z."/>
            <person name="Krasevec N."/>
            <person name="Kuo A."/>
            <person name="Kusch H."/>
            <person name="LaButti K."/>
            <person name="Lagendijk E.L."/>
            <person name="Lapidus A."/>
            <person name="Levasseur A."/>
            <person name="Lindquist E."/>
            <person name="Lipzen A."/>
            <person name="Logrieco A.F."/>
            <person name="MacCabe A."/>
            <person name="Maekelae M.R."/>
            <person name="Malavazi I."/>
            <person name="Melin P."/>
            <person name="Meyer V."/>
            <person name="Mielnichuk N."/>
            <person name="Miskei M."/>
            <person name="Molnar A.P."/>
            <person name="Mule G."/>
            <person name="Ngan C.Y."/>
            <person name="Orejas M."/>
            <person name="Orosz E."/>
            <person name="Ouedraogo J.P."/>
            <person name="Overkamp K.M."/>
            <person name="Park H.-S."/>
            <person name="Perrone G."/>
            <person name="Piumi F."/>
            <person name="Punt P.J."/>
            <person name="Ram A.F."/>
            <person name="Ramon A."/>
            <person name="Rauscher S."/>
            <person name="Record E."/>
            <person name="Riano-Pachon D.M."/>
            <person name="Robert V."/>
            <person name="Roehrig J."/>
            <person name="Ruller R."/>
            <person name="Salamov A."/>
            <person name="Salih N.S."/>
            <person name="Samson R.A."/>
            <person name="Sandor E."/>
            <person name="Sanguinetti M."/>
            <person name="Schuetze T."/>
            <person name="Sepcic K."/>
            <person name="Shelest E."/>
            <person name="Sherlock G."/>
            <person name="Sophianopoulou V."/>
            <person name="Squina F.M."/>
            <person name="Sun H."/>
            <person name="Susca A."/>
            <person name="Todd R.B."/>
            <person name="Tsang A."/>
            <person name="Unkles S.E."/>
            <person name="van de Wiele N."/>
            <person name="van Rossen-Uffink D."/>
            <person name="Oliveira J.V."/>
            <person name="Vesth T.C."/>
            <person name="Visser J."/>
            <person name="Yu J.-H."/>
            <person name="Zhou M."/>
            <person name="Andersen M.R."/>
            <person name="Archer D.B."/>
            <person name="Baker S.E."/>
            <person name="Benoit I."/>
            <person name="Brakhage A.A."/>
            <person name="Braus G.H."/>
            <person name="Fischer R."/>
            <person name="Frisvad J.C."/>
            <person name="Goldman G.H."/>
            <person name="Houbraken J."/>
            <person name="Oakley B."/>
            <person name="Pocsi I."/>
            <person name="Scazzocchio C."/>
            <person name="Seiboth B."/>
            <person name="vanKuyk P.A."/>
            <person name="Wortman J."/>
            <person name="Dyer P.S."/>
            <person name="Grigoriev I.V."/>
        </authorList>
    </citation>
    <scope>NUCLEOTIDE SEQUENCE [LARGE SCALE GENOMIC DNA]</scope>
    <source>
        <strain evidence="12">CBS 101740 / IMI 381727 / IBT 21946</strain>
    </source>
</reference>
<protein>
    <recommendedName>
        <fullName evidence="2">ribonuclease T1</fullName>
        <ecNumber evidence="2">4.6.1.24</ecNumber>
    </recommendedName>
</protein>
<organism evidence="11 12">
    <name type="scientific">Aspergillus brasiliensis (strain CBS 101740 / IMI 381727 / IBT 21946)</name>
    <dbReference type="NCBI Taxonomy" id="767769"/>
    <lineage>
        <taxon>Eukaryota</taxon>
        <taxon>Fungi</taxon>
        <taxon>Dikarya</taxon>
        <taxon>Ascomycota</taxon>
        <taxon>Pezizomycotina</taxon>
        <taxon>Eurotiomycetes</taxon>
        <taxon>Eurotiomycetidae</taxon>
        <taxon>Eurotiales</taxon>
        <taxon>Aspergillaceae</taxon>
        <taxon>Aspergillus</taxon>
        <taxon>Aspergillus subgen. Circumdati</taxon>
    </lineage>
</organism>
<dbReference type="GeneID" id="93580537"/>
<dbReference type="PANTHER" id="PTHR42104:SF1">
    <property type="entry name" value="EXTRACELLULAR GUANYL-SPECIFIC RIBONUCLEASE RNTA (AFU_ORTHOLOGUE AFUA_4G03230)"/>
    <property type="match status" value="1"/>
</dbReference>